<dbReference type="AlphaFoldDB" id="A0A857DGW4"/>
<dbReference type="SUPFAM" id="SSF52172">
    <property type="entry name" value="CheY-like"/>
    <property type="match status" value="1"/>
</dbReference>
<name>A0A857DGW4_9FIRM</name>
<gene>
    <name evidence="6" type="ORF">GQ588_07915</name>
</gene>
<evidence type="ECO:0000313" key="7">
    <source>
        <dbReference type="Proteomes" id="UP000430508"/>
    </source>
</evidence>
<dbReference type="SUPFAM" id="SSF50341">
    <property type="entry name" value="CheW-like"/>
    <property type="match status" value="1"/>
</dbReference>
<dbReference type="InterPro" id="IPR002545">
    <property type="entry name" value="CheW-lke_dom"/>
</dbReference>
<comment type="function">
    <text evidence="2">May play the central regulatory role in sporulation. It may be an element of the effector pathway responsible for the activation of sporulation genes in response to nutritional stress. Spo0A may act in concert with spo0H (a sigma factor) to control the expression of some genes that are critical to the sporulation process.</text>
</comment>
<dbReference type="Gene3D" id="3.40.50.2300">
    <property type="match status" value="1"/>
</dbReference>
<organism evidence="6 7">
    <name type="scientific">Dehalobacter restrictus</name>
    <dbReference type="NCBI Taxonomy" id="55583"/>
    <lineage>
        <taxon>Bacteria</taxon>
        <taxon>Bacillati</taxon>
        <taxon>Bacillota</taxon>
        <taxon>Clostridia</taxon>
        <taxon>Eubacteriales</taxon>
        <taxon>Desulfitobacteriaceae</taxon>
        <taxon>Dehalobacter</taxon>
    </lineage>
</organism>
<dbReference type="Proteomes" id="UP000430508">
    <property type="component" value="Chromosome"/>
</dbReference>
<reference evidence="6 7" key="1">
    <citation type="submission" date="2019-12" db="EMBL/GenBank/DDBJ databases">
        <title>Sequence classification of anaerobic respiratory reductive dehalogenases: First we see many, then we see few.</title>
        <authorList>
            <person name="Molenda O."/>
            <person name="Puentes Jacome L.A."/>
            <person name="Cao X."/>
            <person name="Nesbo C.L."/>
            <person name="Tang S."/>
            <person name="Morson N."/>
            <person name="Patron J."/>
            <person name="Lomheim L."/>
            <person name="Wishart D.S."/>
            <person name="Edwards E.A."/>
        </authorList>
    </citation>
    <scope>NUCLEOTIDE SEQUENCE [LARGE SCALE GENOMIC DNA]</scope>
    <source>
        <strain evidence="6 7">12DCA</strain>
    </source>
</reference>
<dbReference type="InterPro" id="IPR011006">
    <property type="entry name" value="CheY-like_superfamily"/>
</dbReference>
<protein>
    <recommendedName>
        <fullName evidence="1">Stage 0 sporulation protein A homolog</fullName>
    </recommendedName>
</protein>
<sequence>MQDDKGILLESGTNEFEIIEFTVDGKFYGINVAKVREIINNVKVTHLVGSHPYIEGLFTLRNKIIPLVDLTRCLTGVKQVTDNQQIIVCEINGEMISFRVDEVTRIYRVSWTQMEPLSDIAGSDFAVGVVKLEEKIIVLIDFEKIISEIDPTMNKRLSTIPAVAEEMDGLRKTKTILIAEDSRVLRELLIRTLSAAGYHVIPNDNGLEAWDSLNKMIADGSSIEDKVQLVITDIEMPQMDGHHLIKKIKEDDKLKELPVIIFSSMISEELKRKGQSLGAYAQITKPEIEQLIVLVDKILLS</sequence>
<keyword evidence="3" id="KW-0597">Phosphoprotein</keyword>
<proteinExistence type="predicted"/>
<dbReference type="PIRSF" id="PIRSF002867">
    <property type="entry name" value="CheV"/>
    <property type="match status" value="1"/>
</dbReference>
<dbReference type="InterPro" id="IPR036061">
    <property type="entry name" value="CheW-like_dom_sf"/>
</dbReference>
<dbReference type="Pfam" id="PF01584">
    <property type="entry name" value="CheW"/>
    <property type="match status" value="1"/>
</dbReference>
<dbReference type="EMBL" id="CP046996">
    <property type="protein sequence ID" value="QHA00560.1"/>
    <property type="molecule type" value="Genomic_DNA"/>
</dbReference>
<dbReference type="PROSITE" id="PS50851">
    <property type="entry name" value="CHEW"/>
    <property type="match status" value="1"/>
</dbReference>
<feature type="domain" description="CheW-like" evidence="5">
    <location>
        <begin position="15"/>
        <end position="151"/>
    </location>
</feature>
<evidence type="ECO:0000256" key="3">
    <source>
        <dbReference type="PROSITE-ProRule" id="PRU00169"/>
    </source>
</evidence>
<dbReference type="PANTHER" id="PTHR47233:SF3">
    <property type="entry name" value="CHEMOTAXIS PROTEIN CHEV"/>
    <property type="match status" value="1"/>
</dbReference>
<evidence type="ECO:0000259" key="5">
    <source>
        <dbReference type="PROSITE" id="PS50851"/>
    </source>
</evidence>
<dbReference type="SMART" id="SM00448">
    <property type="entry name" value="REC"/>
    <property type="match status" value="1"/>
</dbReference>
<dbReference type="GO" id="GO:0000160">
    <property type="term" value="P:phosphorelay signal transduction system"/>
    <property type="evidence" value="ECO:0007669"/>
    <property type="project" value="InterPro"/>
</dbReference>
<accession>A0A857DGW4</accession>
<evidence type="ECO:0000313" key="6">
    <source>
        <dbReference type="EMBL" id="QHA00560.1"/>
    </source>
</evidence>
<dbReference type="Gene3D" id="2.30.30.40">
    <property type="entry name" value="SH3 Domains"/>
    <property type="match status" value="1"/>
</dbReference>
<dbReference type="PANTHER" id="PTHR47233">
    <property type="entry name" value="CHEMOTAXIS PROTEIN CHEV"/>
    <property type="match status" value="1"/>
</dbReference>
<dbReference type="Pfam" id="PF00072">
    <property type="entry name" value="Response_reg"/>
    <property type="match status" value="1"/>
</dbReference>
<evidence type="ECO:0000256" key="1">
    <source>
        <dbReference type="ARBA" id="ARBA00018672"/>
    </source>
</evidence>
<dbReference type="Gene3D" id="2.40.50.180">
    <property type="entry name" value="CheA-289, Domain 4"/>
    <property type="match status" value="1"/>
</dbReference>
<dbReference type="GO" id="GO:0006935">
    <property type="term" value="P:chemotaxis"/>
    <property type="evidence" value="ECO:0007669"/>
    <property type="project" value="InterPro"/>
</dbReference>
<dbReference type="PROSITE" id="PS50110">
    <property type="entry name" value="RESPONSE_REGULATORY"/>
    <property type="match status" value="1"/>
</dbReference>
<evidence type="ECO:0000259" key="4">
    <source>
        <dbReference type="PROSITE" id="PS50110"/>
    </source>
</evidence>
<feature type="modified residue" description="4-aspartylphosphate" evidence="3">
    <location>
        <position position="233"/>
    </location>
</feature>
<dbReference type="InterPro" id="IPR024181">
    <property type="entry name" value="Chemotax_regulator_CheV"/>
</dbReference>
<dbReference type="RefSeq" id="WP_019225410.1">
    <property type="nucleotide sequence ID" value="NZ_CP046996.1"/>
</dbReference>
<feature type="domain" description="Response regulatory" evidence="4">
    <location>
        <begin position="175"/>
        <end position="300"/>
    </location>
</feature>
<evidence type="ECO:0000256" key="2">
    <source>
        <dbReference type="ARBA" id="ARBA00024867"/>
    </source>
</evidence>
<dbReference type="SMART" id="SM00260">
    <property type="entry name" value="CheW"/>
    <property type="match status" value="1"/>
</dbReference>
<dbReference type="InterPro" id="IPR001789">
    <property type="entry name" value="Sig_transdc_resp-reg_receiver"/>
</dbReference>